<dbReference type="AlphaFoldDB" id="A0A811T3C7"/>
<gene>
    <name evidence="2" type="ORF">DIAAKJNI_00032</name>
</gene>
<organism evidence="2 3">
    <name type="scientific">Candidatus Argoarchaeum ethanivorans</name>
    <dbReference type="NCBI Taxonomy" id="2608793"/>
    <lineage>
        <taxon>Archaea</taxon>
        <taxon>Methanobacteriati</taxon>
        <taxon>Methanobacteriota</taxon>
        <taxon>Stenosarchaea group</taxon>
        <taxon>Methanomicrobia</taxon>
        <taxon>Methanosarcinales</taxon>
        <taxon>Methanosarcinales incertae sedis</taxon>
        <taxon>GOM Arc I cluster</taxon>
        <taxon>Candidatus Argoarchaeum</taxon>
    </lineage>
</organism>
<dbReference type="SUPFAM" id="SSF52821">
    <property type="entry name" value="Rhodanese/Cell cycle control phosphatase"/>
    <property type="match status" value="1"/>
</dbReference>
<dbReference type="PROSITE" id="PS50206">
    <property type="entry name" value="RHODANESE_3"/>
    <property type="match status" value="1"/>
</dbReference>
<feature type="domain" description="Rhodanese" evidence="1">
    <location>
        <begin position="8"/>
        <end position="98"/>
    </location>
</feature>
<proteinExistence type="predicted"/>
<dbReference type="InterPro" id="IPR001763">
    <property type="entry name" value="Rhodanese-like_dom"/>
</dbReference>
<reference evidence="2" key="1">
    <citation type="submission" date="2020-10" db="EMBL/GenBank/DDBJ databases">
        <authorList>
            <person name="Hahn C.J."/>
            <person name="Laso-Perez R."/>
            <person name="Vulcano F."/>
            <person name="Vaziourakis K.-M."/>
            <person name="Stokke R."/>
            <person name="Steen I.H."/>
            <person name="Teske A."/>
            <person name="Boetius A."/>
            <person name="Liebeke M."/>
            <person name="Amann R."/>
            <person name="Knittel K."/>
        </authorList>
    </citation>
    <scope>NUCLEOTIDE SEQUENCE</scope>
    <source>
        <strain evidence="2">Gfbio:e3339647-f889-4370-9287-4fb5cb688e4c:AG392M11_GoMArc1</strain>
    </source>
</reference>
<evidence type="ECO:0000313" key="3">
    <source>
        <dbReference type="Proteomes" id="UP000639006"/>
    </source>
</evidence>
<evidence type="ECO:0000259" key="1">
    <source>
        <dbReference type="PROSITE" id="PS50206"/>
    </source>
</evidence>
<sequence length="132" mass="14773">MSSRIRWNERGAIVLDARTPPSFGGAHIRGSYSIWLKGLPAYVGWVIPYDKPILLILELHDHLDVAVRYLVRLGYENVRGYLSGGIEAWYDAGNAVEYMGISTVHELKPGLIAGMIFWCSMCGLRMSGEMDI</sequence>
<comment type="caution">
    <text evidence="2">The sequence shown here is derived from an EMBL/GenBank/DDBJ whole genome shotgun (WGS) entry which is preliminary data.</text>
</comment>
<evidence type="ECO:0000313" key="2">
    <source>
        <dbReference type="EMBL" id="CAD6490871.1"/>
    </source>
</evidence>
<dbReference type="CDD" id="cd00158">
    <property type="entry name" value="RHOD"/>
    <property type="match status" value="1"/>
</dbReference>
<dbReference type="InterPro" id="IPR036873">
    <property type="entry name" value="Rhodanese-like_dom_sf"/>
</dbReference>
<dbReference type="Pfam" id="PF00581">
    <property type="entry name" value="Rhodanese"/>
    <property type="match status" value="1"/>
</dbReference>
<accession>A0A811T3C7</accession>
<dbReference type="Gene3D" id="3.40.250.10">
    <property type="entry name" value="Rhodanese-like domain"/>
    <property type="match status" value="1"/>
</dbReference>
<dbReference type="Proteomes" id="UP000639006">
    <property type="component" value="Unassembled WGS sequence"/>
</dbReference>
<protein>
    <recommendedName>
        <fullName evidence="1">Rhodanese domain-containing protein</fullName>
    </recommendedName>
</protein>
<name>A0A811T3C7_9EURY</name>
<dbReference type="EMBL" id="CAJHIQ010000001">
    <property type="protein sequence ID" value="CAD6490871.1"/>
    <property type="molecule type" value="Genomic_DNA"/>
</dbReference>